<dbReference type="AlphaFoldDB" id="A0A9D1EPM3"/>
<feature type="compositionally biased region" description="Polar residues" evidence="9">
    <location>
        <begin position="330"/>
        <end position="345"/>
    </location>
</feature>
<feature type="transmembrane region" description="Helical" evidence="10">
    <location>
        <begin position="195"/>
        <end position="215"/>
    </location>
</feature>
<feature type="transmembrane region" description="Helical" evidence="10">
    <location>
        <begin position="100"/>
        <end position="116"/>
    </location>
</feature>
<evidence type="ECO:0000256" key="6">
    <source>
        <dbReference type="ARBA" id="ARBA00022967"/>
    </source>
</evidence>
<evidence type="ECO:0000256" key="1">
    <source>
        <dbReference type="ARBA" id="ARBA00022448"/>
    </source>
</evidence>
<evidence type="ECO:0000256" key="2">
    <source>
        <dbReference type="ARBA" id="ARBA00022553"/>
    </source>
</evidence>
<dbReference type="PANTHER" id="PTHR30578">
    <property type="entry name" value="ELECTRON TRANSPORT COMPLEX PROTEIN RNFD"/>
    <property type="match status" value="1"/>
</dbReference>
<evidence type="ECO:0000256" key="7">
    <source>
        <dbReference type="ARBA" id="ARBA00022989"/>
    </source>
</evidence>
<keyword evidence="4" id="KW-0288">FMN</keyword>
<feature type="region of interest" description="Disordered" evidence="9">
    <location>
        <begin position="324"/>
        <end position="368"/>
    </location>
</feature>
<evidence type="ECO:0000256" key="10">
    <source>
        <dbReference type="SAM" id="Phobius"/>
    </source>
</evidence>
<comment type="caution">
    <text evidence="11">The sequence shown here is derived from an EMBL/GenBank/DDBJ whole genome shotgun (WGS) entry which is preliminary data.</text>
</comment>
<keyword evidence="8 10" id="KW-0472">Membrane</keyword>
<evidence type="ECO:0000256" key="3">
    <source>
        <dbReference type="ARBA" id="ARBA00022630"/>
    </source>
</evidence>
<evidence type="ECO:0000256" key="5">
    <source>
        <dbReference type="ARBA" id="ARBA00022692"/>
    </source>
</evidence>
<accession>A0A9D1EPM3</accession>
<keyword evidence="2" id="KW-0597">Phosphoprotein</keyword>
<dbReference type="PANTHER" id="PTHR30578:SF0">
    <property type="entry name" value="ION-TRANSLOCATING OXIDOREDUCTASE COMPLEX SUBUNIT D"/>
    <property type="match status" value="1"/>
</dbReference>
<keyword evidence="5 10" id="KW-0812">Transmembrane</keyword>
<evidence type="ECO:0000256" key="9">
    <source>
        <dbReference type="SAM" id="MobiDB-lite"/>
    </source>
</evidence>
<evidence type="ECO:0000256" key="8">
    <source>
        <dbReference type="ARBA" id="ARBA00023136"/>
    </source>
</evidence>
<organism evidence="11 12">
    <name type="scientific">Candidatus Faeciplasma gallinarum</name>
    <dbReference type="NCBI Taxonomy" id="2840799"/>
    <lineage>
        <taxon>Bacteria</taxon>
        <taxon>Bacillati</taxon>
        <taxon>Bacillota</taxon>
        <taxon>Clostridia</taxon>
        <taxon>Eubacteriales</taxon>
        <taxon>Oscillospiraceae</taxon>
        <taxon>Oscillospiraceae incertae sedis</taxon>
        <taxon>Candidatus Faeciplasma</taxon>
    </lineage>
</organism>
<keyword evidence="7 10" id="KW-1133">Transmembrane helix</keyword>
<sequence length="368" mass="40490">MLRFGRMTIFLLALNVMAFYYYGYRAIIVSLISVAVALLTEYICRTATGRKFDIKDTSPIMSAMILALLMPASIPYRIIIFASAFMIAICKYAFGGNKNLIFSPAAVAYAFSLLAWPNSVLRYPQPVPFGNIPLISDSTQVLDYSFTHYADISLSSSSYLDIIWGRLAGPMGTSCVVIIAICAISLYLFKDIHGTTLFSAVAVSVLLYVLFPLAATGWRAAVYALVTGSFMFVLVFIVCDMRYVPQRPLAQVIYGALFAAISYLLRRFSGLESAAVFSALILSIFTSEFDRFDLAVCGGASKLWRFVSGKTRDLVLYVKFKSDKKLSRDVSPSSEQGEDAGSTSADDTHKTPDTQSPDKNTDEKSSEE</sequence>
<dbReference type="GO" id="GO:0055085">
    <property type="term" value="P:transmembrane transport"/>
    <property type="evidence" value="ECO:0007669"/>
    <property type="project" value="InterPro"/>
</dbReference>
<feature type="transmembrane region" description="Helical" evidence="10">
    <location>
        <begin position="222"/>
        <end position="243"/>
    </location>
</feature>
<feature type="compositionally biased region" description="Basic and acidic residues" evidence="9">
    <location>
        <begin position="359"/>
        <end position="368"/>
    </location>
</feature>
<dbReference type="InterPro" id="IPR004338">
    <property type="entry name" value="NqrB/RnfD"/>
</dbReference>
<feature type="transmembrane region" description="Helical" evidence="10">
    <location>
        <begin position="65"/>
        <end position="94"/>
    </location>
</feature>
<reference evidence="11" key="1">
    <citation type="submission" date="2020-10" db="EMBL/GenBank/DDBJ databases">
        <authorList>
            <person name="Gilroy R."/>
        </authorList>
    </citation>
    <scope>NUCLEOTIDE SEQUENCE</scope>
    <source>
        <strain evidence="11">CHK157-1446</strain>
    </source>
</reference>
<feature type="transmembrane region" description="Helical" evidence="10">
    <location>
        <begin position="28"/>
        <end position="44"/>
    </location>
</feature>
<evidence type="ECO:0000313" key="12">
    <source>
        <dbReference type="Proteomes" id="UP000823982"/>
    </source>
</evidence>
<dbReference type="EMBL" id="DVIR01000047">
    <property type="protein sequence ID" value="HIS24797.1"/>
    <property type="molecule type" value="Genomic_DNA"/>
</dbReference>
<dbReference type="Pfam" id="PF03116">
    <property type="entry name" value="NQR2_RnfD_RnfE"/>
    <property type="match status" value="1"/>
</dbReference>
<keyword evidence="1" id="KW-0813">Transport</keyword>
<keyword evidence="6" id="KW-1278">Translocase</keyword>
<proteinExistence type="predicted"/>
<reference evidence="11" key="2">
    <citation type="journal article" date="2021" name="PeerJ">
        <title>Extensive microbial diversity within the chicken gut microbiome revealed by metagenomics and culture.</title>
        <authorList>
            <person name="Gilroy R."/>
            <person name="Ravi A."/>
            <person name="Getino M."/>
            <person name="Pursley I."/>
            <person name="Horton D.L."/>
            <person name="Alikhan N.F."/>
            <person name="Baker D."/>
            <person name="Gharbi K."/>
            <person name="Hall N."/>
            <person name="Watson M."/>
            <person name="Adriaenssens E.M."/>
            <person name="Foster-Nyarko E."/>
            <person name="Jarju S."/>
            <person name="Secka A."/>
            <person name="Antonio M."/>
            <person name="Oren A."/>
            <person name="Chaudhuri R.R."/>
            <person name="La Ragione R."/>
            <person name="Hildebrand F."/>
            <person name="Pallen M.J."/>
        </authorList>
    </citation>
    <scope>NUCLEOTIDE SEQUENCE</scope>
    <source>
        <strain evidence="11">CHK157-1446</strain>
    </source>
</reference>
<dbReference type="GO" id="GO:0005886">
    <property type="term" value="C:plasma membrane"/>
    <property type="evidence" value="ECO:0007669"/>
    <property type="project" value="TreeGrafter"/>
</dbReference>
<gene>
    <name evidence="11" type="ORF">IAD01_05270</name>
</gene>
<keyword evidence="3" id="KW-0285">Flavoprotein</keyword>
<protein>
    <submittedName>
        <fullName evidence="11">RnfABCDGE type electron transport complex subunit D</fullName>
    </submittedName>
</protein>
<name>A0A9D1EPM3_9FIRM</name>
<feature type="transmembrane region" description="Helical" evidence="10">
    <location>
        <begin position="167"/>
        <end position="189"/>
    </location>
</feature>
<evidence type="ECO:0000256" key="4">
    <source>
        <dbReference type="ARBA" id="ARBA00022643"/>
    </source>
</evidence>
<evidence type="ECO:0000313" key="11">
    <source>
        <dbReference type="EMBL" id="HIS24797.1"/>
    </source>
</evidence>
<dbReference type="Proteomes" id="UP000823982">
    <property type="component" value="Unassembled WGS sequence"/>
</dbReference>